<gene>
    <name evidence="6" type="ORF">BGZ80_009814</name>
</gene>
<reference evidence="6" key="1">
    <citation type="journal article" date="2020" name="Fungal Divers.">
        <title>Resolving the Mortierellaceae phylogeny through synthesis of multi-gene phylogenetics and phylogenomics.</title>
        <authorList>
            <person name="Vandepol N."/>
            <person name="Liber J."/>
            <person name="Desiro A."/>
            <person name="Na H."/>
            <person name="Kennedy M."/>
            <person name="Barry K."/>
            <person name="Grigoriev I.V."/>
            <person name="Miller A.N."/>
            <person name="O'Donnell K."/>
            <person name="Stajich J.E."/>
            <person name="Bonito G."/>
        </authorList>
    </citation>
    <scope>NUCLEOTIDE SEQUENCE</scope>
    <source>
        <strain evidence="6">NRRL 2769</strain>
    </source>
</reference>
<dbReference type="FunFam" id="3.40.30.10:FF:000001">
    <property type="entry name" value="Thioredoxin"/>
    <property type="match status" value="1"/>
</dbReference>
<accession>A0A9P6MWT0</accession>
<comment type="caution">
    <text evidence="6">The sequence shown here is derived from an EMBL/GenBank/DDBJ whole genome shotgun (WGS) entry which is preliminary data.</text>
</comment>
<evidence type="ECO:0000256" key="4">
    <source>
        <dbReference type="ARBA" id="ARBA00023284"/>
    </source>
</evidence>
<dbReference type="Pfam" id="PF00085">
    <property type="entry name" value="Thioredoxin"/>
    <property type="match status" value="1"/>
</dbReference>
<evidence type="ECO:0000313" key="6">
    <source>
        <dbReference type="EMBL" id="KAG0015523.1"/>
    </source>
</evidence>
<sequence length="136" mass="15010">MNSLRLLSRNVQQVARSIRYFQSSSLLLTGKAHDATDETFKSLVGAKEPIIVDFHADWCRPCHMLDPIIREAVETSGAVTLIRVNVDDCPAVSSKFQIASIPCVMAFKDGQPVDRFIGALPKNAVKEFVDKHAARA</sequence>
<dbReference type="NCBIfam" id="TIGR01068">
    <property type="entry name" value="thioredoxin"/>
    <property type="match status" value="1"/>
</dbReference>
<dbReference type="PANTHER" id="PTHR45663:SF11">
    <property type="entry name" value="GEO12009P1"/>
    <property type="match status" value="1"/>
</dbReference>
<evidence type="ECO:0000256" key="2">
    <source>
        <dbReference type="ARBA" id="ARBA00022982"/>
    </source>
</evidence>
<protein>
    <recommendedName>
        <fullName evidence="5">Thioredoxin domain-containing protein</fullName>
    </recommendedName>
</protein>
<keyword evidence="3" id="KW-1015">Disulfide bond</keyword>
<dbReference type="GO" id="GO:0005737">
    <property type="term" value="C:cytoplasm"/>
    <property type="evidence" value="ECO:0007669"/>
    <property type="project" value="TreeGrafter"/>
</dbReference>
<dbReference type="InterPro" id="IPR013766">
    <property type="entry name" value="Thioredoxin_domain"/>
</dbReference>
<dbReference type="Gene3D" id="3.40.30.10">
    <property type="entry name" value="Glutaredoxin"/>
    <property type="match status" value="1"/>
</dbReference>
<dbReference type="GO" id="GO:0015035">
    <property type="term" value="F:protein-disulfide reductase activity"/>
    <property type="evidence" value="ECO:0007669"/>
    <property type="project" value="InterPro"/>
</dbReference>
<dbReference type="PANTHER" id="PTHR45663">
    <property type="entry name" value="GEO12009P1"/>
    <property type="match status" value="1"/>
</dbReference>
<evidence type="ECO:0000256" key="1">
    <source>
        <dbReference type="ARBA" id="ARBA00022448"/>
    </source>
</evidence>
<organism evidence="6 7">
    <name type="scientific">Entomortierella chlamydospora</name>
    <dbReference type="NCBI Taxonomy" id="101097"/>
    <lineage>
        <taxon>Eukaryota</taxon>
        <taxon>Fungi</taxon>
        <taxon>Fungi incertae sedis</taxon>
        <taxon>Mucoromycota</taxon>
        <taxon>Mortierellomycotina</taxon>
        <taxon>Mortierellomycetes</taxon>
        <taxon>Mortierellales</taxon>
        <taxon>Mortierellaceae</taxon>
        <taxon>Entomortierella</taxon>
    </lineage>
</organism>
<evidence type="ECO:0000259" key="5">
    <source>
        <dbReference type="PROSITE" id="PS51352"/>
    </source>
</evidence>
<proteinExistence type="predicted"/>
<dbReference type="InterPro" id="IPR036249">
    <property type="entry name" value="Thioredoxin-like_sf"/>
</dbReference>
<keyword evidence="2" id="KW-0249">Electron transport</keyword>
<keyword evidence="7" id="KW-1185">Reference proteome</keyword>
<dbReference type="Proteomes" id="UP000703661">
    <property type="component" value="Unassembled WGS sequence"/>
</dbReference>
<evidence type="ECO:0000313" key="7">
    <source>
        <dbReference type="Proteomes" id="UP000703661"/>
    </source>
</evidence>
<dbReference type="InterPro" id="IPR005746">
    <property type="entry name" value="Thioredoxin"/>
</dbReference>
<dbReference type="OrthoDB" id="2121326at2759"/>
<keyword evidence="4" id="KW-0676">Redox-active center</keyword>
<dbReference type="CDD" id="cd02947">
    <property type="entry name" value="TRX_family"/>
    <property type="match status" value="1"/>
</dbReference>
<dbReference type="AlphaFoldDB" id="A0A9P6MWT0"/>
<dbReference type="PROSITE" id="PS51352">
    <property type="entry name" value="THIOREDOXIN_2"/>
    <property type="match status" value="1"/>
</dbReference>
<name>A0A9P6MWT0_9FUNG</name>
<dbReference type="SUPFAM" id="SSF52833">
    <property type="entry name" value="Thioredoxin-like"/>
    <property type="match status" value="1"/>
</dbReference>
<evidence type="ECO:0000256" key="3">
    <source>
        <dbReference type="ARBA" id="ARBA00023157"/>
    </source>
</evidence>
<dbReference type="EMBL" id="JAAAID010000620">
    <property type="protein sequence ID" value="KAG0015523.1"/>
    <property type="molecule type" value="Genomic_DNA"/>
</dbReference>
<feature type="domain" description="Thioredoxin" evidence="5">
    <location>
        <begin position="12"/>
        <end position="134"/>
    </location>
</feature>
<keyword evidence="1" id="KW-0813">Transport</keyword>